<dbReference type="SUPFAM" id="SSF46785">
    <property type="entry name" value="Winged helix' DNA-binding domain"/>
    <property type="match status" value="1"/>
</dbReference>
<dbReference type="Gene3D" id="1.10.10.10">
    <property type="entry name" value="Winged helix-like DNA-binding domain superfamily/Winged helix DNA-binding domain"/>
    <property type="match status" value="1"/>
</dbReference>
<dbReference type="InterPro" id="IPR051011">
    <property type="entry name" value="Metal_resp_trans_reg"/>
</dbReference>
<evidence type="ECO:0000256" key="2">
    <source>
        <dbReference type="ARBA" id="ARBA00023125"/>
    </source>
</evidence>
<dbReference type="EMBL" id="VDFW01000007">
    <property type="protein sequence ID" value="TNC26949.1"/>
    <property type="molecule type" value="Genomic_DNA"/>
</dbReference>
<dbReference type="GO" id="GO:0003677">
    <property type="term" value="F:DNA binding"/>
    <property type="evidence" value="ECO:0007669"/>
    <property type="project" value="UniProtKB-KW"/>
</dbReference>
<accession>A0A5C4M4A1</accession>
<dbReference type="PANTHER" id="PTHR43132">
    <property type="entry name" value="ARSENICAL RESISTANCE OPERON REPRESSOR ARSR-RELATED"/>
    <property type="match status" value="1"/>
</dbReference>
<gene>
    <name evidence="5" type="ORF">FG385_10985</name>
</gene>
<organism evidence="5 6">
    <name type="scientific">Amycolatopsis alkalitolerans</name>
    <dbReference type="NCBI Taxonomy" id="2547244"/>
    <lineage>
        <taxon>Bacteria</taxon>
        <taxon>Bacillati</taxon>
        <taxon>Actinomycetota</taxon>
        <taxon>Actinomycetes</taxon>
        <taxon>Pseudonocardiales</taxon>
        <taxon>Pseudonocardiaceae</taxon>
        <taxon>Amycolatopsis</taxon>
    </lineage>
</organism>
<keyword evidence="2" id="KW-0238">DNA-binding</keyword>
<dbReference type="InterPro" id="IPR036388">
    <property type="entry name" value="WH-like_DNA-bd_sf"/>
</dbReference>
<dbReference type="GO" id="GO:0003700">
    <property type="term" value="F:DNA-binding transcription factor activity"/>
    <property type="evidence" value="ECO:0007669"/>
    <property type="project" value="InterPro"/>
</dbReference>
<proteinExistence type="predicted"/>
<dbReference type="InterPro" id="IPR011991">
    <property type="entry name" value="ArsR-like_HTH"/>
</dbReference>
<feature type="domain" description="HTH arsR-type" evidence="4">
    <location>
        <begin position="17"/>
        <end position="110"/>
    </location>
</feature>
<dbReference type="PRINTS" id="PR00778">
    <property type="entry name" value="HTHARSR"/>
</dbReference>
<dbReference type="SMART" id="SM00418">
    <property type="entry name" value="HTH_ARSR"/>
    <property type="match status" value="1"/>
</dbReference>
<keyword evidence="1" id="KW-0805">Transcription regulation</keyword>
<evidence type="ECO:0000259" key="4">
    <source>
        <dbReference type="PROSITE" id="PS50987"/>
    </source>
</evidence>
<keyword evidence="6" id="KW-1185">Reference proteome</keyword>
<comment type="caution">
    <text evidence="5">The sequence shown here is derived from an EMBL/GenBank/DDBJ whole genome shotgun (WGS) entry which is preliminary data.</text>
</comment>
<reference evidence="5 6" key="1">
    <citation type="submission" date="2019-06" db="EMBL/GenBank/DDBJ databases">
        <title>Amycolatopsis alkalitolerans sp. nov., isolated from Gastrodia elata Blume.</title>
        <authorList>
            <person name="Narsing Rao M.P."/>
            <person name="Li W.J."/>
        </authorList>
    </citation>
    <scope>NUCLEOTIDE SEQUENCE [LARGE SCALE GENOMIC DNA]</scope>
    <source>
        <strain evidence="5 6">SYSUP0005</strain>
    </source>
</reference>
<dbReference type="NCBIfam" id="NF033788">
    <property type="entry name" value="HTH_metalloreg"/>
    <property type="match status" value="1"/>
</dbReference>
<protein>
    <submittedName>
        <fullName evidence="5">Helix-turn-helix transcriptional regulator</fullName>
    </submittedName>
</protein>
<evidence type="ECO:0000256" key="3">
    <source>
        <dbReference type="ARBA" id="ARBA00023163"/>
    </source>
</evidence>
<keyword evidence="3" id="KW-0804">Transcription</keyword>
<evidence type="ECO:0000313" key="6">
    <source>
        <dbReference type="Proteomes" id="UP000305546"/>
    </source>
</evidence>
<dbReference type="PROSITE" id="PS50987">
    <property type="entry name" value="HTH_ARSR_2"/>
    <property type="match status" value="1"/>
</dbReference>
<dbReference type="Proteomes" id="UP000305546">
    <property type="component" value="Unassembled WGS sequence"/>
</dbReference>
<dbReference type="AlphaFoldDB" id="A0A5C4M4A1"/>
<dbReference type="InterPro" id="IPR036390">
    <property type="entry name" value="WH_DNA-bd_sf"/>
</dbReference>
<dbReference type="InterPro" id="IPR001845">
    <property type="entry name" value="HTH_ArsR_DNA-bd_dom"/>
</dbReference>
<dbReference type="Pfam" id="PF01022">
    <property type="entry name" value="HTH_5"/>
    <property type="match status" value="1"/>
</dbReference>
<dbReference type="PANTHER" id="PTHR43132:SF8">
    <property type="entry name" value="HTH-TYPE TRANSCRIPTIONAL REGULATOR KMTR"/>
    <property type="match status" value="1"/>
</dbReference>
<sequence>MLPEWPVQRHYASMRAHDDEQLDVAAEVLAHLADPTRLHLLRLLAEEQDVSTLTAQVAASRSSVSQHLGRLRFAGLVRARREGRRMLYRITSDHLTELVAQALEFAGHTVHGIPHHTRDGREGEELTG</sequence>
<evidence type="ECO:0000313" key="5">
    <source>
        <dbReference type="EMBL" id="TNC26949.1"/>
    </source>
</evidence>
<name>A0A5C4M4A1_9PSEU</name>
<dbReference type="CDD" id="cd00090">
    <property type="entry name" value="HTH_ARSR"/>
    <property type="match status" value="1"/>
</dbReference>
<evidence type="ECO:0000256" key="1">
    <source>
        <dbReference type="ARBA" id="ARBA00023015"/>
    </source>
</evidence>
<dbReference type="OrthoDB" id="9810923at2"/>